<dbReference type="SUPFAM" id="SSF54593">
    <property type="entry name" value="Glyoxalase/Bleomycin resistance protein/Dihydroxybiphenyl dioxygenase"/>
    <property type="match status" value="1"/>
</dbReference>
<dbReference type="CDD" id="cd08349">
    <property type="entry name" value="BLMA_like"/>
    <property type="match status" value="1"/>
</dbReference>
<name>A0A511M9M8_9NOCA</name>
<accession>A0A511M9M8</accession>
<keyword evidence="3" id="KW-0046">Antibiotic resistance</keyword>
<dbReference type="InterPro" id="IPR000335">
    <property type="entry name" value="Bleomycin-R"/>
</dbReference>
<evidence type="ECO:0000256" key="2">
    <source>
        <dbReference type="ARBA" id="ARBA00021572"/>
    </source>
</evidence>
<organism evidence="5 6">
    <name type="scientific">Nocardia ninae NBRC 108245</name>
    <dbReference type="NCBI Taxonomy" id="1210091"/>
    <lineage>
        <taxon>Bacteria</taxon>
        <taxon>Bacillati</taxon>
        <taxon>Actinomycetota</taxon>
        <taxon>Actinomycetes</taxon>
        <taxon>Mycobacteriales</taxon>
        <taxon>Nocardiaceae</taxon>
        <taxon>Nocardia</taxon>
    </lineage>
</organism>
<dbReference type="PROSITE" id="PS51819">
    <property type="entry name" value="VOC"/>
    <property type="match status" value="1"/>
</dbReference>
<reference evidence="5 6" key="1">
    <citation type="submission" date="2019-07" db="EMBL/GenBank/DDBJ databases">
        <title>Whole genome shotgun sequence of Nocardia ninae NBRC 108245.</title>
        <authorList>
            <person name="Hosoyama A."/>
            <person name="Uohara A."/>
            <person name="Ohji S."/>
            <person name="Ichikawa N."/>
        </authorList>
    </citation>
    <scope>NUCLEOTIDE SEQUENCE [LARGE SCALE GENOMIC DNA]</scope>
    <source>
        <strain evidence="5 6">NBRC 108245</strain>
    </source>
</reference>
<comment type="similarity">
    <text evidence="1">Belongs to the bleomycin resistance protein family.</text>
</comment>
<dbReference type="EMBL" id="BJXA01000009">
    <property type="protein sequence ID" value="GEM37364.1"/>
    <property type="molecule type" value="Genomic_DNA"/>
</dbReference>
<dbReference type="Gene3D" id="3.10.180.10">
    <property type="entry name" value="2,3-Dihydroxybiphenyl 1,2-Dioxygenase, domain 1"/>
    <property type="match status" value="1"/>
</dbReference>
<evidence type="ECO:0000313" key="5">
    <source>
        <dbReference type="EMBL" id="GEM37364.1"/>
    </source>
</evidence>
<dbReference type="Pfam" id="PF19581">
    <property type="entry name" value="Glyoxalase_7"/>
    <property type="match status" value="1"/>
</dbReference>
<dbReference type="GO" id="GO:0046677">
    <property type="term" value="P:response to antibiotic"/>
    <property type="evidence" value="ECO:0007669"/>
    <property type="project" value="UniProtKB-KW"/>
</dbReference>
<sequence>MSYPGAMIVGVASDEIGFAAPIPVLRMFDVAKAYEFYCDYLGFTVDWEHRFGDDFPLYAQVSRGSAQLHLSEHHGDGTPGTVVWIAVDDIQAWHAELAGKEYRYAKPGCPEDGPGGPGFELADPFGNTLRFAQPE</sequence>
<keyword evidence="6" id="KW-1185">Reference proteome</keyword>
<evidence type="ECO:0000313" key="6">
    <source>
        <dbReference type="Proteomes" id="UP000321424"/>
    </source>
</evidence>
<comment type="caution">
    <text evidence="5">The sequence shown here is derived from an EMBL/GenBank/DDBJ whole genome shotgun (WGS) entry which is preliminary data.</text>
</comment>
<dbReference type="Proteomes" id="UP000321424">
    <property type="component" value="Unassembled WGS sequence"/>
</dbReference>
<dbReference type="RefSeq" id="WP_246180792.1">
    <property type="nucleotide sequence ID" value="NZ_BJXA01000009.1"/>
</dbReference>
<evidence type="ECO:0000256" key="1">
    <source>
        <dbReference type="ARBA" id="ARBA00011051"/>
    </source>
</evidence>
<dbReference type="InterPro" id="IPR029068">
    <property type="entry name" value="Glyas_Bleomycin-R_OHBP_Dase"/>
</dbReference>
<feature type="domain" description="VOC" evidence="4">
    <location>
        <begin position="15"/>
        <end position="134"/>
    </location>
</feature>
<protein>
    <recommendedName>
        <fullName evidence="2">Bleomycin resistance protein</fullName>
    </recommendedName>
</protein>
<evidence type="ECO:0000256" key="3">
    <source>
        <dbReference type="ARBA" id="ARBA00023251"/>
    </source>
</evidence>
<evidence type="ECO:0000259" key="4">
    <source>
        <dbReference type="PROSITE" id="PS51819"/>
    </source>
</evidence>
<dbReference type="AlphaFoldDB" id="A0A511M9M8"/>
<gene>
    <name evidence="5" type="ORF">NN4_18830</name>
</gene>
<dbReference type="InterPro" id="IPR037523">
    <property type="entry name" value="VOC_core"/>
</dbReference>
<proteinExistence type="inferred from homology"/>